<proteinExistence type="predicted"/>
<evidence type="ECO:0000313" key="2">
    <source>
        <dbReference type="Proteomes" id="UP000827872"/>
    </source>
</evidence>
<name>A0ACB8F406_9SAUR</name>
<keyword evidence="2" id="KW-1185">Reference proteome</keyword>
<sequence>MEAAGAHCSATSSQLWGHGLLLGLGHALRLPVLRLAKFVSDSPLTLMRSRDERGSCGSQHPSLSRALLFLPPLRVELEKKKQLRPAAWDAGWYARHKYVRVARRLLPRLLDGRGARHRVAARPAACRSRVRPRAPSQPPQRAAMCPDPPERDNVVEALRGQAAERLTAATPLPSPASLQDEGRNALEGTGAGFKAVGRPNEAPRRRKKLGKVEGGKES</sequence>
<accession>A0ACB8F406</accession>
<protein>
    <submittedName>
        <fullName evidence="1">Uncharacterized protein</fullName>
    </submittedName>
</protein>
<reference evidence="1" key="1">
    <citation type="submission" date="2021-08" db="EMBL/GenBank/DDBJ databases">
        <title>The first chromosome-level gecko genome reveals the dynamic sex chromosomes of Neotropical dwarf geckos (Sphaerodactylidae: Sphaerodactylus).</title>
        <authorList>
            <person name="Pinto B.J."/>
            <person name="Keating S.E."/>
            <person name="Gamble T."/>
        </authorList>
    </citation>
    <scope>NUCLEOTIDE SEQUENCE</scope>
    <source>
        <strain evidence="1">TG3544</strain>
    </source>
</reference>
<organism evidence="1 2">
    <name type="scientific">Sphaerodactylus townsendi</name>
    <dbReference type="NCBI Taxonomy" id="933632"/>
    <lineage>
        <taxon>Eukaryota</taxon>
        <taxon>Metazoa</taxon>
        <taxon>Chordata</taxon>
        <taxon>Craniata</taxon>
        <taxon>Vertebrata</taxon>
        <taxon>Euteleostomi</taxon>
        <taxon>Lepidosauria</taxon>
        <taxon>Squamata</taxon>
        <taxon>Bifurcata</taxon>
        <taxon>Gekkota</taxon>
        <taxon>Sphaerodactylidae</taxon>
        <taxon>Sphaerodactylus</taxon>
    </lineage>
</organism>
<gene>
    <name evidence="1" type="ORF">K3G42_019677</name>
</gene>
<dbReference type="EMBL" id="CM037618">
    <property type="protein sequence ID" value="KAH7999851.1"/>
    <property type="molecule type" value="Genomic_DNA"/>
</dbReference>
<dbReference type="Proteomes" id="UP000827872">
    <property type="component" value="Linkage Group LG05"/>
</dbReference>
<comment type="caution">
    <text evidence="1">The sequence shown here is derived from an EMBL/GenBank/DDBJ whole genome shotgun (WGS) entry which is preliminary data.</text>
</comment>
<evidence type="ECO:0000313" key="1">
    <source>
        <dbReference type="EMBL" id="KAH7999851.1"/>
    </source>
</evidence>